<dbReference type="Pfam" id="PF15102">
    <property type="entry name" value="TMEM154"/>
    <property type="match status" value="1"/>
</dbReference>
<name>A0A8T3CUN9_9TELE</name>
<dbReference type="Proteomes" id="UP000829720">
    <property type="component" value="Unassembled WGS sequence"/>
</dbReference>
<organism evidence="3 4">
    <name type="scientific">Albula goreensis</name>
    <dbReference type="NCBI Taxonomy" id="1534307"/>
    <lineage>
        <taxon>Eukaryota</taxon>
        <taxon>Metazoa</taxon>
        <taxon>Chordata</taxon>
        <taxon>Craniata</taxon>
        <taxon>Vertebrata</taxon>
        <taxon>Euteleostomi</taxon>
        <taxon>Actinopterygii</taxon>
        <taxon>Neopterygii</taxon>
        <taxon>Teleostei</taxon>
        <taxon>Albuliformes</taxon>
        <taxon>Albulidae</taxon>
        <taxon>Albula</taxon>
    </lineage>
</organism>
<evidence type="ECO:0000256" key="2">
    <source>
        <dbReference type="SAM" id="SignalP"/>
    </source>
</evidence>
<keyword evidence="1" id="KW-0472">Membrane</keyword>
<evidence type="ECO:0008006" key="5">
    <source>
        <dbReference type="Google" id="ProtNLM"/>
    </source>
</evidence>
<protein>
    <recommendedName>
        <fullName evidence="5">Transmembrane protein 154</fullName>
    </recommendedName>
</protein>
<feature type="transmembrane region" description="Helical" evidence="1">
    <location>
        <begin position="124"/>
        <end position="145"/>
    </location>
</feature>
<reference evidence="3" key="1">
    <citation type="submission" date="2021-01" db="EMBL/GenBank/DDBJ databases">
        <authorList>
            <person name="Zahm M."/>
            <person name="Roques C."/>
            <person name="Cabau C."/>
            <person name="Klopp C."/>
            <person name="Donnadieu C."/>
            <person name="Jouanno E."/>
            <person name="Lampietro C."/>
            <person name="Louis A."/>
            <person name="Herpin A."/>
            <person name="Echchiki A."/>
            <person name="Berthelot C."/>
            <person name="Parey E."/>
            <person name="Roest-Crollius H."/>
            <person name="Braasch I."/>
            <person name="Postlethwait J."/>
            <person name="Bobe J."/>
            <person name="Montfort J."/>
            <person name="Bouchez O."/>
            <person name="Begum T."/>
            <person name="Mejri S."/>
            <person name="Adams A."/>
            <person name="Chen W.-J."/>
            <person name="Guiguen Y."/>
        </authorList>
    </citation>
    <scope>NUCLEOTIDE SEQUENCE</scope>
    <source>
        <tissue evidence="3">Blood</tissue>
    </source>
</reference>
<proteinExistence type="predicted"/>
<keyword evidence="2" id="KW-0732">Signal</keyword>
<dbReference type="InterPro" id="IPR053087">
    <property type="entry name" value="TMEM154-like"/>
</dbReference>
<evidence type="ECO:0000313" key="3">
    <source>
        <dbReference type="EMBL" id="KAI1887440.1"/>
    </source>
</evidence>
<sequence length="213" mass="22819">MLECDRRQGKRTFQDMTLLWVLLLTATLAGHVYSEDYDNTAEGDAYGDPEEAEGSDYIAPTEDTALTTVSQPGDEVGMTTEDTGWSGGGEDTLARFNSPTFSEGGGSGIYPSEEPMGESELSPLAIIIPLALLLLLAGAVTAFAISRRKAKKHSGGSGDMGEDDIFSGCDTEKVPMPMFEDDVPSVLELEMEDLEKWMVKDSGGICLDSGKND</sequence>
<comment type="caution">
    <text evidence="3">The sequence shown here is derived from an EMBL/GenBank/DDBJ whole genome shotgun (WGS) entry which is preliminary data.</text>
</comment>
<gene>
    <name evidence="3" type="ORF">AGOR_G00190320</name>
</gene>
<dbReference type="OrthoDB" id="9451445at2759"/>
<dbReference type="AlphaFoldDB" id="A0A8T3CUN9"/>
<dbReference type="InterPro" id="IPR028064">
    <property type="entry name" value="TMEM154"/>
</dbReference>
<dbReference type="EMBL" id="JAERUA010000018">
    <property type="protein sequence ID" value="KAI1887440.1"/>
    <property type="molecule type" value="Genomic_DNA"/>
</dbReference>
<evidence type="ECO:0000313" key="4">
    <source>
        <dbReference type="Proteomes" id="UP000829720"/>
    </source>
</evidence>
<dbReference type="PANTHER" id="PTHR36526:SF1">
    <property type="entry name" value="TRANSMEMBRANE PROTEIN 154"/>
    <property type="match status" value="1"/>
</dbReference>
<evidence type="ECO:0000256" key="1">
    <source>
        <dbReference type="SAM" id="Phobius"/>
    </source>
</evidence>
<keyword evidence="1" id="KW-0812">Transmembrane</keyword>
<keyword evidence="4" id="KW-1185">Reference proteome</keyword>
<keyword evidence="1" id="KW-1133">Transmembrane helix</keyword>
<feature type="chain" id="PRO_5035857292" description="Transmembrane protein 154" evidence="2">
    <location>
        <begin position="35"/>
        <end position="213"/>
    </location>
</feature>
<feature type="signal peptide" evidence="2">
    <location>
        <begin position="1"/>
        <end position="34"/>
    </location>
</feature>
<dbReference type="PANTHER" id="PTHR36526">
    <property type="entry name" value="TRANSMEMBRANE PROTEIN 154"/>
    <property type="match status" value="1"/>
</dbReference>
<accession>A0A8T3CUN9</accession>